<name>A0A4U8YV32_METTU</name>
<feature type="region of interest" description="Disordered" evidence="3">
    <location>
        <begin position="172"/>
        <end position="199"/>
    </location>
</feature>
<feature type="transmembrane region" description="Helical" evidence="4">
    <location>
        <begin position="82"/>
        <end position="103"/>
    </location>
</feature>
<dbReference type="Proteomes" id="UP000294360">
    <property type="component" value="Chromosome"/>
</dbReference>
<reference evidence="6 7" key="1">
    <citation type="submission" date="2019-03" db="EMBL/GenBank/DDBJ databases">
        <authorList>
            <person name="Kox A.R. M."/>
        </authorList>
    </citation>
    <scope>NUCLEOTIDE SEQUENCE [LARGE SCALE GENOMIC DNA]</scope>
    <source>
        <strain evidence="6">MTUNDRAET4 annotated genome</strain>
    </source>
</reference>
<evidence type="ECO:0000313" key="6">
    <source>
        <dbReference type="EMBL" id="VFU07679.1"/>
    </source>
</evidence>
<dbReference type="GO" id="GO:0016020">
    <property type="term" value="C:membrane"/>
    <property type="evidence" value="ECO:0007669"/>
    <property type="project" value="UniProtKB-SubCell"/>
</dbReference>
<feature type="compositionally biased region" description="Basic residues" evidence="3">
    <location>
        <begin position="251"/>
        <end position="268"/>
    </location>
</feature>
<comment type="subcellular location">
    <subcellularLocation>
        <location evidence="1">Endomembrane system</location>
        <topology evidence="1">Multi-pass membrane protein</topology>
    </subcellularLocation>
    <subcellularLocation>
        <location evidence="2">Membrane</location>
        <topology evidence="2">Multi-pass membrane protein</topology>
    </subcellularLocation>
</comment>
<dbReference type="InterPro" id="IPR001750">
    <property type="entry name" value="ND/Mrp_TM"/>
</dbReference>
<feature type="transmembrane region" description="Helical" evidence="4">
    <location>
        <begin position="12"/>
        <end position="37"/>
    </location>
</feature>
<dbReference type="KEGG" id="mtun:MTUNDRAET4_0786"/>
<keyword evidence="2 4" id="KW-0812">Transmembrane</keyword>
<keyword evidence="4" id="KW-1133">Transmembrane helix</keyword>
<dbReference type="PANTHER" id="PTHR43373">
    <property type="entry name" value="NA(+)/H(+) ANTIPORTER SUBUNIT"/>
    <property type="match status" value="1"/>
</dbReference>
<keyword evidence="4" id="KW-0472">Membrane</keyword>
<accession>A0A4U8YV32</accession>
<feature type="transmembrane region" description="Helical" evidence="4">
    <location>
        <begin position="109"/>
        <end position="128"/>
    </location>
</feature>
<evidence type="ECO:0000256" key="1">
    <source>
        <dbReference type="ARBA" id="ARBA00004127"/>
    </source>
</evidence>
<gene>
    <name evidence="6" type="ORF">MTUNDRAET4_0786</name>
</gene>
<evidence type="ECO:0000256" key="4">
    <source>
        <dbReference type="SAM" id="Phobius"/>
    </source>
</evidence>
<dbReference type="AlphaFoldDB" id="A0A4U8YV32"/>
<dbReference type="InterPro" id="IPR050616">
    <property type="entry name" value="CPA3_Na-H_Antiporter_A"/>
</dbReference>
<sequence length="305" mass="32066">MKAGVIGMIRFLPLGAALPGWGETLAAIGLFSAFYGVAIGVTQQNPKTVLAYSSISQMGVIAAVLGMGLAAGDRSAALDAAFYGAHHVIVKGALFLAVGVAAASSRRRLWLTLAPALVLALSLGGIALDRRRAGETRGQDATGRRPCWRARSIFGGGHHAFDAAFPAPSRRRGLAGGRSSGAGRAHRTLARNGAGGRAGSLAALSADGRPRRRCADPLRALGRAVAGSHRRCARPPVAALGRPPAPPARGGHCRHRRGRLPQKLRHWRGFGAGGRRNQAVARRRRLASRSGHRFRRRDDDPALTD</sequence>
<evidence type="ECO:0000313" key="7">
    <source>
        <dbReference type="Proteomes" id="UP000294360"/>
    </source>
</evidence>
<proteinExistence type="predicted"/>
<feature type="compositionally biased region" description="Basic and acidic residues" evidence="3">
    <location>
        <begin position="296"/>
        <end position="305"/>
    </location>
</feature>
<evidence type="ECO:0000259" key="5">
    <source>
        <dbReference type="Pfam" id="PF00361"/>
    </source>
</evidence>
<protein>
    <recommendedName>
        <fullName evidence="5">NADH:quinone oxidoreductase/Mrp antiporter transmembrane domain-containing protein</fullName>
    </recommendedName>
</protein>
<evidence type="ECO:0000256" key="3">
    <source>
        <dbReference type="SAM" id="MobiDB-lite"/>
    </source>
</evidence>
<feature type="domain" description="NADH:quinone oxidoreductase/Mrp antiporter transmembrane" evidence="5">
    <location>
        <begin position="2"/>
        <end position="101"/>
    </location>
</feature>
<dbReference type="EMBL" id="LR536450">
    <property type="protein sequence ID" value="VFU07679.1"/>
    <property type="molecule type" value="Genomic_DNA"/>
</dbReference>
<feature type="compositionally biased region" description="Basic residues" evidence="3">
    <location>
        <begin position="281"/>
        <end position="295"/>
    </location>
</feature>
<feature type="transmembrane region" description="Helical" evidence="4">
    <location>
        <begin position="49"/>
        <end position="70"/>
    </location>
</feature>
<feature type="region of interest" description="Disordered" evidence="3">
    <location>
        <begin position="235"/>
        <end position="305"/>
    </location>
</feature>
<dbReference type="GO" id="GO:0012505">
    <property type="term" value="C:endomembrane system"/>
    <property type="evidence" value="ECO:0007669"/>
    <property type="project" value="UniProtKB-SubCell"/>
</dbReference>
<dbReference type="PANTHER" id="PTHR43373:SF1">
    <property type="entry name" value="NA(+)_H(+) ANTIPORTER SUBUNIT A"/>
    <property type="match status" value="1"/>
</dbReference>
<organism evidence="6 7">
    <name type="scientific">Methylocella tundrae</name>
    <dbReference type="NCBI Taxonomy" id="227605"/>
    <lineage>
        <taxon>Bacteria</taxon>
        <taxon>Pseudomonadati</taxon>
        <taxon>Pseudomonadota</taxon>
        <taxon>Alphaproteobacteria</taxon>
        <taxon>Hyphomicrobiales</taxon>
        <taxon>Beijerinckiaceae</taxon>
        <taxon>Methylocella</taxon>
    </lineage>
</organism>
<evidence type="ECO:0000256" key="2">
    <source>
        <dbReference type="RuleBase" id="RU000320"/>
    </source>
</evidence>
<dbReference type="Pfam" id="PF00361">
    <property type="entry name" value="Proton_antipo_M"/>
    <property type="match status" value="1"/>
</dbReference>